<dbReference type="InterPro" id="IPR001214">
    <property type="entry name" value="SET_dom"/>
</dbReference>
<dbReference type="PANTHER" id="PTHR46167">
    <property type="entry name" value="N-LYSINE METHYLTRANSFERASE KMT5A"/>
    <property type="match status" value="1"/>
</dbReference>
<organism evidence="2 3">
    <name type="scientific">Stichopus japonicus</name>
    <name type="common">Sea cucumber</name>
    <dbReference type="NCBI Taxonomy" id="307972"/>
    <lineage>
        <taxon>Eukaryota</taxon>
        <taxon>Metazoa</taxon>
        <taxon>Echinodermata</taxon>
        <taxon>Eleutherozoa</taxon>
        <taxon>Echinozoa</taxon>
        <taxon>Holothuroidea</taxon>
        <taxon>Aspidochirotacea</taxon>
        <taxon>Aspidochirotida</taxon>
        <taxon>Stichopodidae</taxon>
        <taxon>Apostichopus</taxon>
    </lineage>
</organism>
<evidence type="ECO:0000259" key="1">
    <source>
        <dbReference type="SMART" id="SM00317"/>
    </source>
</evidence>
<dbReference type="OrthoDB" id="10067281at2759"/>
<proteinExistence type="predicted"/>
<keyword evidence="2" id="KW-0808">Transferase</keyword>
<dbReference type="InterPro" id="IPR046341">
    <property type="entry name" value="SET_dom_sf"/>
</dbReference>
<dbReference type="Gene3D" id="2.170.270.10">
    <property type="entry name" value="SET domain"/>
    <property type="match status" value="1"/>
</dbReference>
<dbReference type="Proteomes" id="UP000230750">
    <property type="component" value="Unassembled WGS sequence"/>
</dbReference>
<keyword evidence="3" id="KW-1185">Reference proteome</keyword>
<dbReference type="GO" id="GO:0006357">
    <property type="term" value="P:regulation of transcription by RNA polymerase II"/>
    <property type="evidence" value="ECO:0007669"/>
    <property type="project" value="TreeGrafter"/>
</dbReference>
<evidence type="ECO:0000313" key="3">
    <source>
        <dbReference type="Proteomes" id="UP000230750"/>
    </source>
</evidence>
<dbReference type="GO" id="GO:0032259">
    <property type="term" value="P:methylation"/>
    <property type="evidence" value="ECO:0007669"/>
    <property type="project" value="UniProtKB-KW"/>
</dbReference>
<feature type="domain" description="SET" evidence="1">
    <location>
        <begin position="10"/>
        <end position="125"/>
    </location>
</feature>
<dbReference type="AlphaFoldDB" id="A0A2G8KHZ6"/>
<comment type="caution">
    <text evidence="2">The sequence shown here is derived from an EMBL/GenBank/DDBJ whole genome shotgun (WGS) entry which is preliminary data.</text>
</comment>
<dbReference type="EMBL" id="MRZV01000570">
    <property type="protein sequence ID" value="PIK47617.1"/>
    <property type="molecule type" value="Genomic_DNA"/>
</dbReference>
<reference evidence="2 3" key="1">
    <citation type="journal article" date="2017" name="PLoS Biol.">
        <title>The sea cucumber genome provides insights into morphological evolution and visceral regeneration.</title>
        <authorList>
            <person name="Zhang X."/>
            <person name="Sun L."/>
            <person name="Yuan J."/>
            <person name="Sun Y."/>
            <person name="Gao Y."/>
            <person name="Zhang L."/>
            <person name="Li S."/>
            <person name="Dai H."/>
            <person name="Hamel J.F."/>
            <person name="Liu C."/>
            <person name="Yu Y."/>
            <person name="Liu S."/>
            <person name="Lin W."/>
            <person name="Guo K."/>
            <person name="Jin S."/>
            <person name="Xu P."/>
            <person name="Storey K.B."/>
            <person name="Huan P."/>
            <person name="Zhang T."/>
            <person name="Zhou Y."/>
            <person name="Zhang J."/>
            <person name="Lin C."/>
            <person name="Li X."/>
            <person name="Xing L."/>
            <person name="Huo D."/>
            <person name="Sun M."/>
            <person name="Wang L."/>
            <person name="Mercier A."/>
            <person name="Li F."/>
            <person name="Yang H."/>
            <person name="Xiang J."/>
        </authorList>
    </citation>
    <scope>NUCLEOTIDE SEQUENCE [LARGE SCALE GENOMIC DNA]</scope>
    <source>
        <strain evidence="2">Shaxun</strain>
        <tissue evidence="2">Muscle</tissue>
    </source>
</reference>
<evidence type="ECO:0000313" key="2">
    <source>
        <dbReference type="EMBL" id="PIK47617.1"/>
    </source>
</evidence>
<dbReference type="PANTHER" id="PTHR46167:SF1">
    <property type="entry name" value="N-LYSINE METHYLTRANSFERASE KMT5A"/>
    <property type="match status" value="1"/>
</dbReference>
<sequence>MDISGPATDNKALVFFVRNCSRMETFFLEYRGEKISQQEAEEREPIIQKTKDFYLNSFVIMEKKCIDASDSCGNGRMVNDGKNLANCKMMVFTKEGVPKLCLFALKDVERGSELRFDYGFSELPWRERIKLKLHHLSKLPKCQRCNHGIPCATRS</sequence>
<dbReference type="GO" id="GO:0042799">
    <property type="term" value="F:histone H4K20 methyltransferase activity"/>
    <property type="evidence" value="ECO:0007669"/>
    <property type="project" value="TreeGrafter"/>
</dbReference>
<dbReference type="GO" id="GO:0005634">
    <property type="term" value="C:nucleus"/>
    <property type="evidence" value="ECO:0007669"/>
    <property type="project" value="TreeGrafter"/>
</dbReference>
<dbReference type="GO" id="GO:0043516">
    <property type="term" value="P:regulation of DNA damage response, signal transduction by p53 class mediator"/>
    <property type="evidence" value="ECO:0007669"/>
    <property type="project" value="TreeGrafter"/>
</dbReference>
<dbReference type="Pfam" id="PF00856">
    <property type="entry name" value="SET"/>
    <property type="match status" value="1"/>
</dbReference>
<accession>A0A2G8KHZ6</accession>
<dbReference type="STRING" id="307972.A0A2G8KHZ6"/>
<dbReference type="GO" id="GO:0005700">
    <property type="term" value="C:polytene chromosome"/>
    <property type="evidence" value="ECO:0007669"/>
    <property type="project" value="TreeGrafter"/>
</dbReference>
<gene>
    <name evidence="2" type="ORF">BSL78_15523</name>
</gene>
<name>A0A2G8KHZ6_STIJA</name>
<dbReference type="InterPro" id="IPR051760">
    <property type="entry name" value="KMT5A"/>
</dbReference>
<dbReference type="SUPFAM" id="SSF82199">
    <property type="entry name" value="SET domain"/>
    <property type="match status" value="1"/>
</dbReference>
<keyword evidence="2" id="KW-0489">Methyltransferase</keyword>
<protein>
    <submittedName>
        <fullName evidence="2">Putative N-lysine methyltransferase SETD8-A-like</fullName>
    </submittedName>
</protein>
<dbReference type="SMART" id="SM00317">
    <property type="entry name" value="SET"/>
    <property type="match status" value="1"/>
</dbReference>